<dbReference type="SUPFAM" id="SSF101690">
    <property type="entry name" value="PAZ domain"/>
    <property type="match status" value="1"/>
</dbReference>
<evidence type="ECO:0000313" key="1">
    <source>
        <dbReference type="EMBL" id="KAK8230705.1"/>
    </source>
</evidence>
<comment type="caution">
    <text evidence="1">The sequence shown here is derived from an EMBL/GenBank/DDBJ whole genome shotgun (WGS) entry which is preliminary data.</text>
</comment>
<proteinExistence type="predicted"/>
<organism evidence="1 2">
    <name type="scientific">Phyllosticta capitalensis</name>
    <dbReference type="NCBI Taxonomy" id="121624"/>
    <lineage>
        <taxon>Eukaryota</taxon>
        <taxon>Fungi</taxon>
        <taxon>Dikarya</taxon>
        <taxon>Ascomycota</taxon>
        <taxon>Pezizomycotina</taxon>
        <taxon>Dothideomycetes</taxon>
        <taxon>Dothideomycetes incertae sedis</taxon>
        <taxon>Botryosphaeriales</taxon>
        <taxon>Phyllostictaceae</taxon>
        <taxon>Phyllosticta</taxon>
    </lineage>
</organism>
<keyword evidence="2" id="KW-1185">Reference proteome</keyword>
<protein>
    <submittedName>
        <fullName evidence="1">Uncharacterized protein</fullName>
    </submittedName>
</protein>
<gene>
    <name evidence="1" type="ORF">HDK90DRAFT_330635</name>
</gene>
<dbReference type="Proteomes" id="UP001492380">
    <property type="component" value="Unassembled WGS sequence"/>
</dbReference>
<sequence length="476" mass="52759">MSHSQSSGALAQDMRQLSLSPDSDAHGETRTSTPNAIPIFYRLAMPPSDHPHQQQATNIIFVYRVVFSKAHAPGSPDGGTTTAMENARLYSKSLQRALMPLVFEHVGIPADGCGATTNGSDRIFSTRRLALGKVGVEGRKEEEEEEEEREDRVDFELDAPRGSGGRVGVVVELIDEALAPPATLGPEAAAASMSANQSQFLSSAVQAFARAQVWEGKDAVGGWRLVGKNMYFDATPEQCLGYGPFQARRGVAVPLTRDPQCLLKLAPLSRTFVVESPFVEFVERLVAPGEMRAVHSIPGDVVEYVKKVFTGSKVRYSYVSAAQREDGESRKAMRLQSWEVQKEGILRRICGFGGNAKDTKFQHIRKTAGEEEESLSVQEYFENHVFPGTKLRFPKWPLANTGSIEKPTWVPLELLWIEADQIVDELPERLPLIVSKLFTEKHADNIRKFDPESFTSLLKLDQVTAHYRIQLEETTS</sequence>
<reference evidence="1 2" key="1">
    <citation type="submission" date="2024-04" db="EMBL/GenBank/DDBJ databases">
        <title>Phyllosticta paracitricarpa is synonymous to the EU quarantine fungus P. citricarpa based on phylogenomic analyses.</title>
        <authorList>
            <consortium name="Lawrence Berkeley National Laboratory"/>
            <person name="Van Ingen-Buijs V.A."/>
            <person name="Van Westerhoven A.C."/>
            <person name="Haridas S."/>
            <person name="Skiadas P."/>
            <person name="Martin F."/>
            <person name="Groenewald J.Z."/>
            <person name="Crous P.W."/>
            <person name="Seidl M.F."/>
        </authorList>
    </citation>
    <scope>NUCLEOTIDE SEQUENCE [LARGE SCALE GENOMIC DNA]</scope>
    <source>
        <strain evidence="1 2">CBS 123374</strain>
    </source>
</reference>
<dbReference type="Gene3D" id="2.170.260.10">
    <property type="entry name" value="paz domain"/>
    <property type="match status" value="1"/>
</dbReference>
<accession>A0ABR1YII5</accession>
<evidence type="ECO:0000313" key="2">
    <source>
        <dbReference type="Proteomes" id="UP001492380"/>
    </source>
</evidence>
<name>A0ABR1YII5_9PEZI</name>
<dbReference type="EMBL" id="JBBWRZ010000008">
    <property type="protein sequence ID" value="KAK8230705.1"/>
    <property type="molecule type" value="Genomic_DNA"/>
</dbReference>
<dbReference type="CDD" id="cd02846">
    <property type="entry name" value="PAZ_argonaute_like"/>
    <property type="match status" value="1"/>
</dbReference>
<dbReference type="InterPro" id="IPR036085">
    <property type="entry name" value="PAZ_dom_sf"/>
</dbReference>